<dbReference type="EMBL" id="QGKW02002228">
    <property type="protein sequence ID" value="KAF2536555.1"/>
    <property type="molecule type" value="Genomic_DNA"/>
</dbReference>
<comment type="caution">
    <text evidence="1">The sequence shown here is derived from an EMBL/GenBank/DDBJ whole genome shotgun (WGS) entry which is preliminary data.</text>
</comment>
<organism evidence="1 2">
    <name type="scientific">Brassica cretica</name>
    <name type="common">Mustard</name>
    <dbReference type="NCBI Taxonomy" id="69181"/>
    <lineage>
        <taxon>Eukaryota</taxon>
        <taxon>Viridiplantae</taxon>
        <taxon>Streptophyta</taxon>
        <taxon>Embryophyta</taxon>
        <taxon>Tracheophyta</taxon>
        <taxon>Spermatophyta</taxon>
        <taxon>Magnoliopsida</taxon>
        <taxon>eudicotyledons</taxon>
        <taxon>Gunneridae</taxon>
        <taxon>Pentapetalae</taxon>
        <taxon>rosids</taxon>
        <taxon>malvids</taxon>
        <taxon>Brassicales</taxon>
        <taxon>Brassicaceae</taxon>
        <taxon>Brassiceae</taxon>
        <taxon>Brassica</taxon>
    </lineage>
</organism>
<evidence type="ECO:0000313" key="1">
    <source>
        <dbReference type="EMBL" id="KAF2536555.1"/>
    </source>
</evidence>
<evidence type="ECO:0000313" key="2">
    <source>
        <dbReference type="Proteomes" id="UP000712281"/>
    </source>
</evidence>
<dbReference type="Proteomes" id="UP000712281">
    <property type="component" value="Unassembled WGS sequence"/>
</dbReference>
<name>A0A8S9FRJ1_BRACR</name>
<protein>
    <submittedName>
        <fullName evidence="1">Uncharacterized protein</fullName>
    </submittedName>
</protein>
<reference evidence="1" key="1">
    <citation type="submission" date="2019-12" db="EMBL/GenBank/DDBJ databases">
        <title>Genome sequencing and annotation of Brassica cretica.</title>
        <authorList>
            <person name="Studholme D.J."/>
            <person name="Sarris P.F."/>
        </authorList>
    </citation>
    <scope>NUCLEOTIDE SEQUENCE</scope>
    <source>
        <strain evidence="1">PFS-001/15</strain>
        <tissue evidence="1">Leaf</tissue>
    </source>
</reference>
<gene>
    <name evidence="1" type="ORF">F2Q68_00021031</name>
</gene>
<sequence length="153" mass="17013">MAKEKVLRNSEVYLFSPEDCVELYPCDVLDGGKVGRRLFAEATFGHVFHSVVVCEVFYTVDGCFFRIRVEIKLWLDGSSAAAVACGSWCIGLLVSGSLGLRWRFYGACSGYSTVVYLGFEDESGHCQRVKGISSLNRLGVVATIVFQYAFLHW</sequence>
<accession>A0A8S9FRJ1</accession>
<proteinExistence type="predicted"/>
<dbReference type="AlphaFoldDB" id="A0A8S9FRJ1"/>